<accession>M2ND11</accession>
<feature type="chain" id="PRO_5004022043" description="Apple domain-containing protein" evidence="1">
    <location>
        <begin position="22"/>
        <end position="411"/>
    </location>
</feature>
<name>M2ND11_BAUPA</name>
<evidence type="ECO:0000256" key="1">
    <source>
        <dbReference type="SAM" id="SignalP"/>
    </source>
</evidence>
<dbReference type="HOGENOM" id="CLU_669006_0_0_1"/>
<sequence length="411" mass="43931">MTRLCTYTAALVAVSLPSTGAQLLSLRHNSSNIPVPSSSTGNECGSEPDPCPNCDGDFITDINDQTYSVSCNAVINATERYLVTSSSPVNSSKSCVEACDEDSDCLGAQWTPNGECIIASGEIWKLINHPGTNAFVKVGANGTNNNEPSPPQGECSYSNIVCPVCDRQYVTDSKNKTYQVFCDSQLFSEDNYSLQQWFSAQGCTLACDDVAWCEGSTYFADRDCELANGTDVFPQQQPGYTAFLPVPATTKAPQTSPSRYNTLAGYSNYSTPTSASATPMPTPTPACNLKDPSCPACEGASVTDCFNRTYVISCSSVPICDSIVKRANGTIQSECLEYCDSDPDCLVAIWDGGRCDLCNNVLDGTAILDERIPSDYAVFFPATYEGRTIANEATSATWESISTVANVLSAL</sequence>
<feature type="signal peptide" evidence="1">
    <location>
        <begin position="1"/>
        <end position="21"/>
    </location>
</feature>
<dbReference type="Proteomes" id="UP000011761">
    <property type="component" value="Unassembled WGS sequence"/>
</dbReference>
<dbReference type="EMBL" id="KB445554">
    <property type="protein sequence ID" value="EMC97084.1"/>
    <property type="molecule type" value="Genomic_DNA"/>
</dbReference>
<keyword evidence="1" id="KW-0732">Signal</keyword>
<evidence type="ECO:0000313" key="2">
    <source>
        <dbReference type="EMBL" id="EMC97084.1"/>
    </source>
</evidence>
<dbReference type="RefSeq" id="XP_007675644.1">
    <property type="nucleotide sequence ID" value="XM_007677454.1"/>
</dbReference>
<keyword evidence="3" id="KW-1185">Reference proteome</keyword>
<dbReference type="KEGG" id="bcom:BAUCODRAFT_147249"/>
<dbReference type="GeneID" id="19108745"/>
<dbReference type="AlphaFoldDB" id="M2ND11"/>
<evidence type="ECO:0008006" key="4">
    <source>
        <dbReference type="Google" id="ProtNLM"/>
    </source>
</evidence>
<proteinExistence type="predicted"/>
<organism evidence="2 3">
    <name type="scientific">Baudoinia panamericana (strain UAMH 10762)</name>
    <name type="common">Angels' share fungus</name>
    <name type="synonym">Baudoinia compniacensis (strain UAMH 10762)</name>
    <dbReference type="NCBI Taxonomy" id="717646"/>
    <lineage>
        <taxon>Eukaryota</taxon>
        <taxon>Fungi</taxon>
        <taxon>Dikarya</taxon>
        <taxon>Ascomycota</taxon>
        <taxon>Pezizomycotina</taxon>
        <taxon>Dothideomycetes</taxon>
        <taxon>Dothideomycetidae</taxon>
        <taxon>Mycosphaerellales</taxon>
        <taxon>Teratosphaeriaceae</taxon>
        <taxon>Baudoinia</taxon>
    </lineage>
</organism>
<reference evidence="2 3" key="1">
    <citation type="journal article" date="2012" name="PLoS Pathog.">
        <title>Diverse lifestyles and strategies of plant pathogenesis encoded in the genomes of eighteen Dothideomycetes fungi.</title>
        <authorList>
            <person name="Ohm R.A."/>
            <person name="Feau N."/>
            <person name="Henrissat B."/>
            <person name="Schoch C.L."/>
            <person name="Horwitz B.A."/>
            <person name="Barry K.W."/>
            <person name="Condon B.J."/>
            <person name="Copeland A.C."/>
            <person name="Dhillon B."/>
            <person name="Glaser F."/>
            <person name="Hesse C.N."/>
            <person name="Kosti I."/>
            <person name="LaButti K."/>
            <person name="Lindquist E.A."/>
            <person name="Lucas S."/>
            <person name="Salamov A.A."/>
            <person name="Bradshaw R.E."/>
            <person name="Ciuffetti L."/>
            <person name="Hamelin R.C."/>
            <person name="Kema G.H.J."/>
            <person name="Lawrence C."/>
            <person name="Scott J.A."/>
            <person name="Spatafora J.W."/>
            <person name="Turgeon B.G."/>
            <person name="de Wit P.J.G.M."/>
            <person name="Zhong S."/>
            <person name="Goodwin S.B."/>
            <person name="Grigoriev I.V."/>
        </authorList>
    </citation>
    <scope>NUCLEOTIDE SEQUENCE [LARGE SCALE GENOMIC DNA]</scope>
    <source>
        <strain evidence="2 3">UAMH 10762</strain>
    </source>
</reference>
<gene>
    <name evidence="2" type="ORF">BAUCODRAFT_147249</name>
</gene>
<protein>
    <recommendedName>
        <fullName evidence="4">Apple domain-containing protein</fullName>
    </recommendedName>
</protein>
<evidence type="ECO:0000313" key="3">
    <source>
        <dbReference type="Proteomes" id="UP000011761"/>
    </source>
</evidence>
<dbReference type="eggNOG" id="ENOG502RKQG">
    <property type="taxonomic scope" value="Eukaryota"/>
</dbReference>
<dbReference type="OrthoDB" id="3645242at2759"/>